<dbReference type="SUPFAM" id="SSF56935">
    <property type="entry name" value="Porins"/>
    <property type="match status" value="1"/>
</dbReference>
<dbReference type="Pfam" id="PF25183">
    <property type="entry name" value="OMP_b-brl_4"/>
    <property type="match status" value="1"/>
</dbReference>
<reference evidence="6 7" key="1">
    <citation type="submission" date="2019-03" db="EMBL/GenBank/DDBJ databases">
        <title>Genomic Encyclopedia of Type Strains, Phase IV (KMG-IV): sequencing the most valuable type-strain genomes for metagenomic binning, comparative biology and taxonomic classification.</title>
        <authorList>
            <person name="Goeker M."/>
        </authorList>
    </citation>
    <scope>NUCLEOTIDE SEQUENCE [LARGE SCALE GENOMIC DNA]</scope>
    <source>
        <strain evidence="6 7">DSM 103428</strain>
    </source>
</reference>
<name>A0A4R1LFZ3_9BACT</name>
<evidence type="ECO:0000313" key="7">
    <source>
        <dbReference type="Proteomes" id="UP000295210"/>
    </source>
</evidence>
<evidence type="ECO:0000256" key="1">
    <source>
        <dbReference type="ARBA" id="ARBA00004442"/>
    </source>
</evidence>
<dbReference type="Gene3D" id="2.40.170.20">
    <property type="entry name" value="TonB-dependent receptor, beta-barrel domain"/>
    <property type="match status" value="1"/>
</dbReference>
<dbReference type="GO" id="GO:0004180">
    <property type="term" value="F:carboxypeptidase activity"/>
    <property type="evidence" value="ECO:0007669"/>
    <property type="project" value="UniProtKB-KW"/>
</dbReference>
<gene>
    <name evidence="6" type="ORF">C7378_0765</name>
</gene>
<accession>A0A4R1LFZ3</accession>
<evidence type="ECO:0000259" key="5">
    <source>
        <dbReference type="Pfam" id="PF25183"/>
    </source>
</evidence>
<feature type="domain" description="TonB-dependent transporter Oar-like beta-barrel" evidence="5">
    <location>
        <begin position="251"/>
        <end position="1212"/>
    </location>
</feature>
<dbReference type="InterPro" id="IPR057601">
    <property type="entry name" value="Oar-like_b-barrel"/>
</dbReference>
<dbReference type="Proteomes" id="UP000295210">
    <property type="component" value="Unassembled WGS sequence"/>
</dbReference>
<evidence type="ECO:0000256" key="4">
    <source>
        <dbReference type="SAM" id="SignalP"/>
    </source>
</evidence>
<dbReference type="SUPFAM" id="SSF49464">
    <property type="entry name" value="Carboxypeptidase regulatory domain-like"/>
    <property type="match status" value="1"/>
</dbReference>
<evidence type="ECO:0000256" key="3">
    <source>
        <dbReference type="ARBA" id="ARBA00023237"/>
    </source>
</evidence>
<dbReference type="RefSeq" id="WP_165876629.1">
    <property type="nucleotide sequence ID" value="NZ_SMGK01000001.1"/>
</dbReference>
<keyword evidence="6" id="KW-0645">Protease</keyword>
<dbReference type="InterPro" id="IPR008969">
    <property type="entry name" value="CarboxyPept-like_regulatory"/>
</dbReference>
<dbReference type="AlphaFoldDB" id="A0A4R1LFZ3"/>
<comment type="subcellular location">
    <subcellularLocation>
        <location evidence="1">Cell outer membrane</location>
    </subcellularLocation>
</comment>
<dbReference type="Pfam" id="PF13620">
    <property type="entry name" value="CarboxypepD_reg"/>
    <property type="match status" value="1"/>
</dbReference>
<comment type="caution">
    <text evidence="6">The sequence shown here is derived from an EMBL/GenBank/DDBJ whole genome shotgun (WGS) entry which is preliminary data.</text>
</comment>
<feature type="chain" id="PRO_5020437845" evidence="4">
    <location>
        <begin position="28"/>
        <end position="1219"/>
    </location>
</feature>
<proteinExistence type="predicted"/>
<keyword evidence="4" id="KW-0732">Signal</keyword>
<dbReference type="EMBL" id="SMGK01000001">
    <property type="protein sequence ID" value="TCK75773.1"/>
    <property type="molecule type" value="Genomic_DNA"/>
</dbReference>
<protein>
    <submittedName>
        <fullName evidence="6">Carboxypeptidase family protein</fullName>
    </submittedName>
</protein>
<sequence length="1219" mass="132356">MSAIRRVGWRALSACLFLLLITSPSRAQSVYGSMTGTVTDSSGAVIPNASVQVKNEKTGSVNKTTSTSAGSYRFPELPLGSYDLTVTAPGFSTAQLTGVTVQIQSTTGQNVTLQAGGETTTVNVNADAPTLQTESSDMGGVISDKQITELPLALGGVGALRSPEAFVFLLPGATGPGTANSNNGIFFSRIAGGQTFGNEVLIDGVSQQRSENGSSFDEEAPSVEALQEFKVTTALPTAEYNRTTGGIENFVTKSGTNNFHGTAYDIFRNQDLDANTWFNNGYRAEFCTGANNTPSCRSTYATPVDQKNDFGGSFGGPVWIPKVYDGRDKLFFFFAWEQLAYHLGASTVTTVPTPQELSGDFSNPAIFQTNKPVGTNPCDGSTVYQGQIFDPSSTRVVNGVPCRTAYPGNKIPGGFSPVSQAILNYFPKPTNDQVFNNFNFNSTIPITNTTYTVRIDAHLSDRNSIWGSYNTRDNNRISGTPILPDPIDPNTWKQDFETHFFRVGWDYSLTPHVLNHFIFGSNRSNSINFAQAALTGTNWFQKLGVANAVSNNFPVVTNGFTAQEGMPNNGDNIDNGLRLNESVAWEKGAHSFMFGLDLRYQQYSPINNNSPSINFGGGQTAADPTLASQTGNGLASELLGLATNGSQNIIPHQSRWISWYWSGFAQDDWKVTKDLTLNLGINYSLDMPRHEANNFTSNFSRTAIDPEYGVPGALVFGTTCQHCNTAWADTWYKDVAPRVGFAYAPSSLQGKTVFRGGAGIFYGPLQYDDFGGSMNTGYKANPNFPSKNGFDPSFSIDSGYPAFAQPPNLDPGYYNGSYVPGSYIERRAGRPAAVYDWTAQVQQQLASDLIMTIGYIGNRAQNLQANVQNINNIPLQDIALGNKLTDQLQGNSDGVATPFPGYFNLWGNGVQVQQALRPFPQYDFIDSGCCLQNPGHSSFDALTASLQRRFSQGLSLQVSYTWAKTLTDAESALPNTNPGGPQVQNPDNLHQEKSISVQDIPQTLVLSYTYDLPFGEGKPFLNHGFVGKYAVGGWEIGAVQRYQSGEPMAFCCASGIPGWQQAIRYDSVPNTHVKSAVYRQGWKKLNPFNIANGTDPNVNSLFNGAVDNGAYAYTHGLATPAFIDHNLTSYRGTGAYKLGDTPRISQVRIPGYFNEDISIIKNTPIHQNIVFQLKFELLNALNRHAFSTPDGNPNDFLFGVPTGTITNPRNVQITGRISF</sequence>
<evidence type="ECO:0000256" key="2">
    <source>
        <dbReference type="ARBA" id="ARBA00023136"/>
    </source>
</evidence>
<keyword evidence="2" id="KW-0472">Membrane</keyword>
<keyword evidence="6" id="KW-0378">Hydrolase</keyword>
<keyword evidence="6" id="KW-0121">Carboxypeptidase</keyword>
<dbReference type="InterPro" id="IPR036942">
    <property type="entry name" value="Beta-barrel_TonB_sf"/>
</dbReference>
<evidence type="ECO:0000313" key="6">
    <source>
        <dbReference type="EMBL" id="TCK75773.1"/>
    </source>
</evidence>
<organism evidence="6 7">
    <name type="scientific">Acidipila rosea</name>
    <dbReference type="NCBI Taxonomy" id="768535"/>
    <lineage>
        <taxon>Bacteria</taxon>
        <taxon>Pseudomonadati</taxon>
        <taxon>Acidobacteriota</taxon>
        <taxon>Terriglobia</taxon>
        <taxon>Terriglobales</taxon>
        <taxon>Acidobacteriaceae</taxon>
        <taxon>Acidipila</taxon>
    </lineage>
</organism>
<dbReference type="Gene3D" id="2.60.40.1120">
    <property type="entry name" value="Carboxypeptidase-like, regulatory domain"/>
    <property type="match status" value="1"/>
</dbReference>
<keyword evidence="7" id="KW-1185">Reference proteome</keyword>
<dbReference type="GO" id="GO:0009279">
    <property type="term" value="C:cell outer membrane"/>
    <property type="evidence" value="ECO:0007669"/>
    <property type="project" value="UniProtKB-SubCell"/>
</dbReference>
<feature type="signal peptide" evidence="4">
    <location>
        <begin position="1"/>
        <end position="27"/>
    </location>
</feature>
<keyword evidence="3" id="KW-0998">Cell outer membrane</keyword>